<gene>
    <name evidence="8" type="primary">pgi</name>
    <name evidence="10" type="ORF">EDD58_1093</name>
</gene>
<evidence type="ECO:0000256" key="4">
    <source>
        <dbReference type="ARBA" id="ARBA00022490"/>
    </source>
</evidence>
<dbReference type="Pfam" id="PF00342">
    <property type="entry name" value="PGI"/>
    <property type="match status" value="1"/>
</dbReference>
<dbReference type="FunFam" id="3.40.50.10490:FF:000016">
    <property type="entry name" value="Glucose-6-phosphate isomerase"/>
    <property type="match status" value="1"/>
</dbReference>
<reference evidence="10 11" key="1">
    <citation type="submission" date="2019-03" db="EMBL/GenBank/DDBJ databases">
        <title>Genomic Encyclopedia of Type Strains, Phase IV (KMG-IV): sequencing the most valuable type-strain genomes for metagenomic binning, comparative biology and taxonomic classification.</title>
        <authorList>
            <person name="Goeker M."/>
        </authorList>
    </citation>
    <scope>NUCLEOTIDE SEQUENCE [LARGE SCALE GENOMIC DNA]</scope>
    <source>
        <strain evidence="10 11">DSM 45707</strain>
    </source>
</reference>
<dbReference type="PRINTS" id="PR00662">
    <property type="entry name" value="G6PISOMERASE"/>
</dbReference>
<evidence type="ECO:0000256" key="6">
    <source>
        <dbReference type="ARBA" id="ARBA00023235"/>
    </source>
</evidence>
<dbReference type="PROSITE" id="PS51463">
    <property type="entry name" value="P_GLUCOSE_ISOMERASE_3"/>
    <property type="match status" value="1"/>
</dbReference>
<name>A0A4R3L1P9_9BACL</name>
<keyword evidence="5 8" id="KW-0324">Glycolysis</keyword>
<feature type="active site" evidence="8">
    <location>
        <position position="426"/>
    </location>
</feature>
<dbReference type="EMBL" id="SMAG01000009">
    <property type="protein sequence ID" value="TCS93062.1"/>
    <property type="molecule type" value="Genomic_DNA"/>
</dbReference>
<comment type="caution">
    <text evidence="10">The sequence shown here is derived from an EMBL/GenBank/DDBJ whole genome shotgun (WGS) entry which is preliminary data.</text>
</comment>
<dbReference type="GO" id="GO:0005829">
    <property type="term" value="C:cytosol"/>
    <property type="evidence" value="ECO:0007669"/>
    <property type="project" value="TreeGrafter"/>
</dbReference>
<dbReference type="PANTHER" id="PTHR11469:SF1">
    <property type="entry name" value="GLUCOSE-6-PHOSPHATE ISOMERASE"/>
    <property type="match status" value="1"/>
</dbReference>
<dbReference type="GO" id="GO:0006094">
    <property type="term" value="P:gluconeogenesis"/>
    <property type="evidence" value="ECO:0007669"/>
    <property type="project" value="UniProtKB-UniRule"/>
</dbReference>
<dbReference type="Proteomes" id="UP000294937">
    <property type="component" value="Unassembled WGS sequence"/>
</dbReference>
<dbReference type="AlphaFoldDB" id="A0A4R3L1P9"/>
<dbReference type="InterPro" id="IPR046348">
    <property type="entry name" value="SIS_dom_sf"/>
</dbReference>
<proteinExistence type="inferred from homology"/>
<comment type="pathway">
    <text evidence="8">Carbohydrate biosynthesis; gluconeogenesis.</text>
</comment>
<dbReference type="UniPathway" id="UPA00138"/>
<evidence type="ECO:0000256" key="1">
    <source>
        <dbReference type="ARBA" id="ARBA00004926"/>
    </source>
</evidence>
<organism evidence="10 11">
    <name type="scientific">Hazenella coriacea</name>
    <dbReference type="NCBI Taxonomy" id="1179467"/>
    <lineage>
        <taxon>Bacteria</taxon>
        <taxon>Bacillati</taxon>
        <taxon>Bacillota</taxon>
        <taxon>Bacilli</taxon>
        <taxon>Bacillales</taxon>
        <taxon>Thermoactinomycetaceae</taxon>
        <taxon>Hazenella</taxon>
    </lineage>
</organism>
<dbReference type="InterPro" id="IPR035482">
    <property type="entry name" value="SIS_PGI_2"/>
</dbReference>
<dbReference type="GO" id="GO:0048029">
    <property type="term" value="F:monosaccharide binding"/>
    <property type="evidence" value="ECO:0007669"/>
    <property type="project" value="TreeGrafter"/>
</dbReference>
<comment type="caution">
    <text evidence="8">Lacks conserved residue(s) required for the propagation of feature annotation.</text>
</comment>
<evidence type="ECO:0000256" key="5">
    <source>
        <dbReference type="ARBA" id="ARBA00023152"/>
    </source>
</evidence>
<dbReference type="OrthoDB" id="140919at2"/>
<dbReference type="SUPFAM" id="SSF53697">
    <property type="entry name" value="SIS domain"/>
    <property type="match status" value="1"/>
</dbReference>
<dbReference type="PANTHER" id="PTHR11469">
    <property type="entry name" value="GLUCOSE-6-PHOSPHATE ISOMERASE"/>
    <property type="match status" value="1"/>
</dbReference>
<evidence type="ECO:0000313" key="11">
    <source>
        <dbReference type="Proteomes" id="UP000294937"/>
    </source>
</evidence>
<evidence type="ECO:0000313" key="10">
    <source>
        <dbReference type="EMBL" id="TCS93062.1"/>
    </source>
</evidence>
<dbReference type="RefSeq" id="WP_131926131.1">
    <property type="nucleotide sequence ID" value="NZ_SMAG01000009.1"/>
</dbReference>
<dbReference type="PROSITE" id="PS00174">
    <property type="entry name" value="P_GLUCOSE_ISOMERASE_2"/>
    <property type="match status" value="1"/>
</dbReference>
<accession>A0A4R3L1P9</accession>
<evidence type="ECO:0000256" key="9">
    <source>
        <dbReference type="RuleBase" id="RU000612"/>
    </source>
</evidence>
<keyword evidence="11" id="KW-1185">Reference proteome</keyword>
<comment type="catalytic activity">
    <reaction evidence="7 8 9">
        <text>alpha-D-glucose 6-phosphate = beta-D-fructose 6-phosphate</text>
        <dbReference type="Rhea" id="RHEA:11816"/>
        <dbReference type="ChEBI" id="CHEBI:57634"/>
        <dbReference type="ChEBI" id="CHEBI:58225"/>
        <dbReference type="EC" id="5.3.1.9"/>
    </reaction>
</comment>
<dbReference type="InterPro" id="IPR001672">
    <property type="entry name" value="G6P_Isomerase"/>
</dbReference>
<dbReference type="NCBIfam" id="NF010697">
    <property type="entry name" value="PRK14097.1"/>
    <property type="match status" value="1"/>
</dbReference>
<evidence type="ECO:0000256" key="2">
    <source>
        <dbReference type="ARBA" id="ARBA00006604"/>
    </source>
</evidence>
<dbReference type="GO" id="GO:0004347">
    <property type="term" value="F:glucose-6-phosphate isomerase activity"/>
    <property type="evidence" value="ECO:0007669"/>
    <property type="project" value="UniProtKB-UniRule"/>
</dbReference>
<dbReference type="GO" id="GO:0097367">
    <property type="term" value="F:carbohydrate derivative binding"/>
    <property type="evidence" value="ECO:0007669"/>
    <property type="project" value="InterPro"/>
</dbReference>
<dbReference type="InterPro" id="IPR018189">
    <property type="entry name" value="Phosphoglucose_isomerase_CS"/>
</dbReference>
<dbReference type="EC" id="5.3.1.9" evidence="8"/>
<sequence>MKNYMIFNYTNILPFLDEDEIFCLEPEVQVAHEMLHSRTGVEADLLGWVDLPITYDRKEFNRIQQVASQVQNDSDVLVVIGIGGSYLGARAAIEMLSHTFYNQLPKTKRKVPEIHFVGNHFSANYIADLIELLEDKNFSINMISKSGTTMEPAIAFRVFRELLEKRYGEEEARRRIYVTTDRAKGPLKKLADEKGYETFVIPEKVGGRYSVLTAVGLLPIAVAGIDICELMAGAQAGFTAFNDPNMSNNLSYQYAAVRSALYRKGKMTELLVSYDPAYQYFSEWWKQLFGESEGKDQKGIFPVSVNFTTDLHSIGQYIQDGLRNLFETIVFVEQSAKVVTLLPEKSDLDDLNYLAGKDLDFINTQAFEGTMVAHTEAGVPNMVIKAKEMNPYTFGLLIYFFEKACATSSYLLGVNPFNQPGVEAYKRNMFALLGKPGFEKEREKLLQWLEN</sequence>
<keyword evidence="4 8" id="KW-0963">Cytoplasm</keyword>
<protein>
    <recommendedName>
        <fullName evidence="8">Glucose-6-phosphate isomerase</fullName>
        <shortName evidence="8">GPI</shortName>
        <ecNumber evidence="8">5.3.1.9</ecNumber>
    </recommendedName>
    <alternativeName>
        <fullName evidence="8">Phosphoglucose isomerase</fullName>
        <shortName evidence="8">PGI</shortName>
    </alternativeName>
    <alternativeName>
        <fullName evidence="8">Phosphohexose isomerase</fullName>
        <shortName evidence="8">PHI</shortName>
    </alternativeName>
</protein>
<dbReference type="FunFam" id="3.40.50.10490:FF:000015">
    <property type="entry name" value="Glucose-6-phosphate isomerase"/>
    <property type="match status" value="1"/>
</dbReference>
<comment type="similarity">
    <text evidence="2 8 9">Belongs to the GPI family.</text>
</comment>
<feature type="active site" description="Proton donor" evidence="8">
    <location>
        <position position="291"/>
    </location>
</feature>
<dbReference type="GO" id="GO:0006096">
    <property type="term" value="P:glycolytic process"/>
    <property type="evidence" value="ECO:0007669"/>
    <property type="project" value="UniProtKB-UniRule"/>
</dbReference>
<dbReference type="CDD" id="cd05016">
    <property type="entry name" value="SIS_PGI_2"/>
    <property type="match status" value="1"/>
</dbReference>
<dbReference type="HAMAP" id="MF_00473">
    <property type="entry name" value="G6P_isomerase"/>
    <property type="match status" value="1"/>
</dbReference>
<evidence type="ECO:0000256" key="7">
    <source>
        <dbReference type="ARBA" id="ARBA00029321"/>
    </source>
</evidence>
<keyword evidence="3 8" id="KW-0312">Gluconeogenesis</keyword>
<evidence type="ECO:0000256" key="3">
    <source>
        <dbReference type="ARBA" id="ARBA00022432"/>
    </source>
</evidence>
<dbReference type="CDD" id="cd05015">
    <property type="entry name" value="SIS_PGI_1"/>
    <property type="match status" value="1"/>
</dbReference>
<dbReference type="PROSITE" id="PS00765">
    <property type="entry name" value="P_GLUCOSE_ISOMERASE_1"/>
    <property type="match status" value="1"/>
</dbReference>
<comment type="subcellular location">
    <subcellularLocation>
        <location evidence="8">Cytoplasm</location>
    </subcellularLocation>
</comment>
<dbReference type="UniPathway" id="UPA00109">
    <property type="reaction ID" value="UER00181"/>
</dbReference>
<dbReference type="GO" id="GO:0051156">
    <property type="term" value="P:glucose 6-phosphate metabolic process"/>
    <property type="evidence" value="ECO:0007669"/>
    <property type="project" value="TreeGrafter"/>
</dbReference>
<dbReference type="Gene3D" id="3.40.50.10490">
    <property type="entry name" value="Glucose-6-phosphate isomerase like protein, domain 1"/>
    <property type="match status" value="2"/>
</dbReference>
<comment type="pathway">
    <text evidence="1 8 9">Carbohydrate degradation; glycolysis; D-glyceraldehyde 3-phosphate and glycerone phosphate from D-glucose: step 2/4.</text>
</comment>
<dbReference type="InterPro" id="IPR035476">
    <property type="entry name" value="SIS_PGI_1"/>
</dbReference>
<keyword evidence="6 8" id="KW-0413">Isomerase</keyword>
<evidence type="ECO:0000256" key="8">
    <source>
        <dbReference type="HAMAP-Rule" id="MF_00473"/>
    </source>
</evidence>
<comment type="function">
    <text evidence="8">Catalyzes the reversible isomerization of glucose-6-phosphate to fructose-6-phosphate.</text>
</comment>